<dbReference type="Proteomes" id="UP000182762">
    <property type="component" value="Unassembled WGS sequence"/>
</dbReference>
<evidence type="ECO:0000259" key="4">
    <source>
        <dbReference type="PROSITE" id="PS50112"/>
    </source>
</evidence>
<dbReference type="SMART" id="SM00086">
    <property type="entry name" value="PAC"/>
    <property type="match status" value="1"/>
</dbReference>
<organism evidence="7 8">
    <name type="scientific">Priestia endophytica DSM 13796</name>
    <dbReference type="NCBI Taxonomy" id="1121089"/>
    <lineage>
        <taxon>Bacteria</taxon>
        <taxon>Bacillati</taxon>
        <taxon>Bacillota</taxon>
        <taxon>Bacilli</taxon>
        <taxon>Bacillales</taxon>
        <taxon>Bacillaceae</taxon>
        <taxon>Priestia</taxon>
    </lineage>
</organism>
<sequence length="259" mass="29468">MENNQPQLKNNLISKAIDYTRVGVVITDPSLPDNPIVYTNQAFLNLTGYDEEDVIGRNCRFLQGEATNGETVREVRKAIQQKKPISIEIQNYRKDGSMFWNELAIDPVYSEENQKWYFVGIQKDITVQENYKQLLEEALKELTVLSTPIVPIAEKISVLPIIGTLTEERYEEMINQVSHYLTNAKDDVLVMDLSGLIGIDTHAAHKIFKFHELLKLMGTDLILTGIKPELAIKTEKLNLDFSSLQTFLNVKDAIKQLKG</sequence>
<keyword evidence="2" id="KW-0288">FMN</keyword>
<dbReference type="RefSeq" id="WP_061803466.1">
    <property type="nucleotide sequence ID" value="NZ_FOXX01000002.1"/>
</dbReference>
<reference evidence="7 8" key="1">
    <citation type="submission" date="2016-10" db="EMBL/GenBank/DDBJ databases">
        <authorList>
            <person name="Varghese N."/>
            <person name="Submissions S."/>
        </authorList>
    </citation>
    <scope>NUCLEOTIDE SEQUENCE [LARGE SCALE GENOMIC DNA]</scope>
    <source>
        <strain evidence="7 8">DSM 13796</strain>
    </source>
</reference>
<gene>
    <name evidence="7" type="ORF">SAMN02745910_00990</name>
</gene>
<dbReference type="Pfam" id="PF13426">
    <property type="entry name" value="PAS_9"/>
    <property type="match status" value="1"/>
</dbReference>
<feature type="domain" description="STAS" evidence="6">
    <location>
        <begin position="146"/>
        <end position="257"/>
    </location>
</feature>
<dbReference type="InterPro" id="IPR000014">
    <property type="entry name" value="PAS"/>
</dbReference>
<dbReference type="Pfam" id="PF01740">
    <property type="entry name" value="STAS"/>
    <property type="match status" value="1"/>
</dbReference>
<dbReference type="InterPro" id="IPR035965">
    <property type="entry name" value="PAS-like_dom_sf"/>
</dbReference>
<protein>
    <submittedName>
        <fullName evidence="7">PAS domain S-box-containing protein</fullName>
    </submittedName>
</protein>
<dbReference type="GeneID" id="93709730"/>
<keyword evidence="3" id="KW-0157">Chromophore</keyword>
<dbReference type="SUPFAM" id="SSF55785">
    <property type="entry name" value="PYP-like sensor domain (PAS domain)"/>
    <property type="match status" value="1"/>
</dbReference>
<dbReference type="PROSITE" id="PS50113">
    <property type="entry name" value="PAC"/>
    <property type="match status" value="1"/>
</dbReference>
<dbReference type="InterPro" id="IPR001610">
    <property type="entry name" value="PAC"/>
</dbReference>
<feature type="domain" description="PAC" evidence="5">
    <location>
        <begin position="85"/>
        <end position="137"/>
    </location>
</feature>
<dbReference type="Gene3D" id="3.30.450.20">
    <property type="entry name" value="PAS domain"/>
    <property type="match status" value="1"/>
</dbReference>
<dbReference type="EMBL" id="FOXX01000002">
    <property type="protein sequence ID" value="SFQ33976.1"/>
    <property type="molecule type" value="Genomic_DNA"/>
</dbReference>
<dbReference type="InterPro" id="IPR036513">
    <property type="entry name" value="STAS_dom_sf"/>
</dbReference>
<dbReference type="InterPro" id="IPR000700">
    <property type="entry name" value="PAS-assoc_C"/>
</dbReference>
<evidence type="ECO:0000259" key="6">
    <source>
        <dbReference type="PROSITE" id="PS50801"/>
    </source>
</evidence>
<dbReference type="NCBIfam" id="TIGR00229">
    <property type="entry name" value="sensory_box"/>
    <property type="match status" value="1"/>
</dbReference>
<evidence type="ECO:0000256" key="1">
    <source>
        <dbReference type="ARBA" id="ARBA00022630"/>
    </source>
</evidence>
<dbReference type="PROSITE" id="PS50801">
    <property type="entry name" value="STAS"/>
    <property type="match status" value="1"/>
</dbReference>
<dbReference type="InterPro" id="IPR002645">
    <property type="entry name" value="STAS_dom"/>
</dbReference>
<dbReference type="CDD" id="cd07041">
    <property type="entry name" value="STAS_RsbR_RsbS_like"/>
    <property type="match status" value="1"/>
</dbReference>
<dbReference type="SMART" id="SM00091">
    <property type="entry name" value="PAS"/>
    <property type="match status" value="1"/>
</dbReference>
<dbReference type="PROSITE" id="PS50112">
    <property type="entry name" value="PAS"/>
    <property type="match status" value="1"/>
</dbReference>
<evidence type="ECO:0000313" key="8">
    <source>
        <dbReference type="Proteomes" id="UP000182762"/>
    </source>
</evidence>
<dbReference type="PANTHER" id="PTHR47429:SF2">
    <property type="entry name" value="PROTEIN TWIN LOV 1"/>
    <property type="match status" value="1"/>
</dbReference>
<name>A0A1I5XQ57_9BACI</name>
<keyword evidence="1" id="KW-0285">Flavoprotein</keyword>
<keyword evidence="8" id="KW-1185">Reference proteome</keyword>
<evidence type="ECO:0000256" key="3">
    <source>
        <dbReference type="ARBA" id="ARBA00022991"/>
    </source>
</evidence>
<dbReference type="SUPFAM" id="SSF52091">
    <property type="entry name" value="SpoIIaa-like"/>
    <property type="match status" value="1"/>
</dbReference>
<evidence type="ECO:0000256" key="2">
    <source>
        <dbReference type="ARBA" id="ARBA00022643"/>
    </source>
</evidence>
<evidence type="ECO:0000313" key="7">
    <source>
        <dbReference type="EMBL" id="SFQ33976.1"/>
    </source>
</evidence>
<accession>A0A1I5XQ57</accession>
<comment type="caution">
    <text evidence="7">The sequence shown here is derived from an EMBL/GenBank/DDBJ whole genome shotgun (WGS) entry which is preliminary data.</text>
</comment>
<dbReference type="Gene3D" id="3.30.750.24">
    <property type="entry name" value="STAS domain"/>
    <property type="match status" value="1"/>
</dbReference>
<dbReference type="CDD" id="cd00130">
    <property type="entry name" value="PAS"/>
    <property type="match status" value="1"/>
</dbReference>
<dbReference type="PANTHER" id="PTHR47429">
    <property type="entry name" value="PROTEIN TWIN LOV 1"/>
    <property type="match status" value="1"/>
</dbReference>
<proteinExistence type="predicted"/>
<evidence type="ECO:0000259" key="5">
    <source>
        <dbReference type="PROSITE" id="PS50113"/>
    </source>
</evidence>
<feature type="domain" description="PAS" evidence="4">
    <location>
        <begin position="9"/>
        <end position="81"/>
    </location>
</feature>